<feature type="region of interest" description="Disordered" evidence="5">
    <location>
        <begin position="220"/>
        <end position="273"/>
    </location>
</feature>
<dbReference type="AlphaFoldDB" id="A0AAJ0G2E4"/>
<comment type="caution">
    <text evidence="7">The sequence shown here is derived from an EMBL/GenBank/DDBJ whole genome shotgun (WGS) entry which is preliminary data.</text>
</comment>
<protein>
    <recommendedName>
        <fullName evidence="6">Zn(2)-C6 fungal-type domain-containing protein</fullName>
    </recommendedName>
</protein>
<dbReference type="GO" id="GO:0003677">
    <property type="term" value="F:DNA binding"/>
    <property type="evidence" value="ECO:0007669"/>
    <property type="project" value="UniProtKB-KW"/>
</dbReference>
<dbReference type="SUPFAM" id="SSF57701">
    <property type="entry name" value="Zn2/Cys6 DNA-binding domain"/>
    <property type="match status" value="1"/>
</dbReference>
<dbReference type="PRINTS" id="PR00755">
    <property type="entry name" value="AFLATOXINBRP"/>
</dbReference>
<reference evidence="7" key="1">
    <citation type="submission" date="2023-06" db="EMBL/GenBank/DDBJ databases">
        <title>Conoideocrella luteorostrata (Hypocreales: Clavicipitaceae), a potential biocontrol fungus for elongate hemlock scale in United States Christmas tree production areas.</title>
        <authorList>
            <person name="Barrett H."/>
            <person name="Lovett B."/>
            <person name="Macias A.M."/>
            <person name="Stajich J.E."/>
            <person name="Kasson M.T."/>
        </authorList>
    </citation>
    <scope>NUCLEOTIDE SEQUENCE</scope>
    <source>
        <strain evidence="7">ARSEF 14590</strain>
    </source>
</reference>
<dbReference type="CDD" id="cd00067">
    <property type="entry name" value="GAL4"/>
    <property type="match status" value="1"/>
</dbReference>
<feature type="compositionally biased region" description="Low complexity" evidence="5">
    <location>
        <begin position="106"/>
        <end position="115"/>
    </location>
</feature>
<dbReference type="Gene3D" id="4.10.240.10">
    <property type="entry name" value="Zn(2)-C6 fungal-type DNA-binding domain"/>
    <property type="match status" value="1"/>
</dbReference>
<evidence type="ECO:0000256" key="1">
    <source>
        <dbReference type="ARBA" id="ARBA00023015"/>
    </source>
</evidence>
<feature type="compositionally biased region" description="Low complexity" evidence="5">
    <location>
        <begin position="256"/>
        <end position="273"/>
    </location>
</feature>
<dbReference type="InterPro" id="IPR001138">
    <property type="entry name" value="Zn2Cys6_DnaBD"/>
</dbReference>
<dbReference type="InterPro" id="IPR036864">
    <property type="entry name" value="Zn2-C6_fun-type_DNA-bd_sf"/>
</dbReference>
<feature type="compositionally biased region" description="Basic residues" evidence="5">
    <location>
        <begin position="51"/>
        <end position="60"/>
    </location>
</feature>
<dbReference type="PANTHER" id="PTHR31069:SF31">
    <property type="entry name" value="MONODICTYPHENONE CLUSTER TRANSCRIPTION FACTOR-RELATED"/>
    <property type="match status" value="1"/>
</dbReference>
<sequence>MDSYNYHTPSQKLKDSCDPCSSSKLRCGKQKPTCARCAALNQQCSYSPARRSGRPHRVRRSVSQQCPVVPAESSGNLIEPAGYFDQKNEFGLHNSSILASQTERNQQQYHQQQYHQQHHHHQQHQQQTADTPLHRDASAESGGGDCTGTAIFVMEQLDTARMRSDPTYSSLTIIDSCQRLLKILICPCSEQPGVALLVASGCMSLMDAVNQLACYHLPRDTTTPDSSASTSTSPGTDKSLSVGLMQSSPRNALINSSGSSSSSSSRSGNSQGGMEDLAKIAKVILQFTDRYHHQDPQAGTGWARTIRLVAPMVTLLRSRLQSVTHEAARRMVL</sequence>
<keyword evidence="8" id="KW-1185">Reference proteome</keyword>
<evidence type="ECO:0000313" key="7">
    <source>
        <dbReference type="EMBL" id="KAK2616402.1"/>
    </source>
</evidence>
<evidence type="ECO:0000256" key="2">
    <source>
        <dbReference type="ARBA" id="ARBA00023125"/>
    </source>
</evidence>
<evidence type="ECO:0000256" key="3">
    <source>
        <dbReference type="ARBA" id="ARBA00023163"/>
    </source>
</evidence>
<evidence type="ECO:0000256" key="4">
    <source>
        <dbReference type="ARBA" id="ARBA00023242"/>
    </source>
</evidence>
<dbReference type="PANTHER" id="PTHR31069">
    <property type="entry name" value="OLEATE-ACTIVATED TRANSCRIPTION FACTOR 1-RELATED"/>
    <property type="match status" value="1"/>
</dbReference>
<evidence type="ECO:0000259" key="6">
    <source>
        <dbReference type="PROSITE" id="PS50048"/>
    </source>
</evidence>
<keyword evidence="1" id="KW-0805">Transcription regulation</keyword>
<feature type="domain" description="Zn(2)-C6 fungal-type" evidence="6">
    <location>
        <begin position="16"/>
        <end position="46"/>
    </location>
</feature>
<keyword evidence="4" id="KW-0539">Nucleus</keyword>
<keyword evidence="3" id="KW-0804">Transcription</keyword>
<dbReference type="PROSITE" id="PS00463">
    <property type="entry name" value="ZN2_CY6_FUNGAL_1"/>
    <property type="match status" value="1"/>
</dbReference>
<feature type="region of interest" description="Disordered" evidence="5">
    <location>
        <begin position="103"/>
        <end position="146"/>
    </location>
</feature>
<accession>A0AAJ0G2E4</accession>
<keyword evidence="2" id="KW-0238">DNA-binding</keyword>
<feature type="compositionally biased region" description="Low complexity" evidence="5">
    <location>
        <begin position="220"/>
        <end position="237"/>
    </location>
</feature>
<dbReference type="InterPro" id="IPR050675">
    <property type="entry name" value="OAF3"/>
</dbReference>
<evidence type="ECO:0000256" key="5">
    <source>
        <dbReference type="SAM" id="MobiDB-lite"/>
    </source>
</evidence>
<gene>
    <name evidence="7" type="ORF">QQS21_000643</name>
</gene>
<dbReference type="PROSITE" id="PS50048">
    <property type="entry name" value="ZN2_CY6_FUNGAL_2"/>
    <property type="match status" value="1"/>
</dbReference>
<organism evidence="7 8">
    <name type="scientific">Conoideocrella luteorostrata</name>
    <dbReference type="NCBI Taxonomy" id="1105319"/>
    <lineage>
        <taxon>Eukaryota</taxon>
        <taxon>Fungi</taxon>
        <taxon>Dikarya</taxon>
        <taxon>Ascomycota</taxon>
        <taxon>Pezizomycotina</taxon>
        <taxon>Sordariomycetes</taxon>
        <taxon>Hypocreomycetidae</taxon>
        <taxon>Hypocreales</taxon>
        <taxon>Clavicipitaceae</taxon>
        <taxon>Conoideocrella</taxon>
    </lineage>
</organism>
<dbReference type="GO" id="GO:0000981">
    <property type="term" value="F:DNA-binding transcription factor activity, RNA polymerase II-specific"/>
    <property type="evidence" value="ECO:0007669"/>
    <property type="project" value="InterPro"/>
</dbReference>
<dbReference type="GO" id="GO:0008270">
    <property type="term" value="F:zinc ion binding"/>
    <property type="evidence" value="ECO:0007669"/>
    <property type="project" value="InterPro"/>
</dbReference>
<name>A0AAJ0G2E4_9HYPO</name>
<evidence type="ECO:0000313" key="8">
    <source>
        <dbReference type="Proteomes" id="UP001251528"/>
    </source>
</evidence>
<dbReference type="Proteomes" id="UP001251528">
    <property type="component" value="Unassembled WGS sequence"/>
</dbReference>
<dbReference type="Pfam" id="PF00172">
    <property type="entry name" value="Zn_clus"/>
    <property type="match status" value="1"/>
</dbReference>
<feature type="region of interest" description="Disordered" evidence="5">
    <location>
        <begin position="48"/>
        <end position="67"/>
    </location>
</feature>
<proteinExistence type="predicted"/>
<dbReference type="EMBL" id="JASWJB010000006">
    <property type="protein sequence ID" value="KAK2616402.1"/>
    <property type="molecule type" value="Genomic_DNA"/>
</dbReference>
<feature type="compositionally biased region" description="Polar residues" evidence="5">
    <location>
        <begin position="244"/>
        <end position="255"/>
    </location>
</feature>
<dbReference type="SMART" id="SM00066">
    <property type="entry name" value="GAL4"/>
    <property type="match status" value="1"/>
</dbReference>